<dbReference type="AlphaFoldDB" id="A0A378IYL4"/>
<evidence type="ECO:0000313" key="3">
    <source>
        <dbReference type="Proteomes" id="UP000254677"/>
    </source>
</evidence>
<dbReference type="Pfam" id="PF03594">
    <property type="entry name" value="BenE"/>
    <property type="match status" value="1"/>
</dbReference>
<feature type="transmembrane region" description="Helical" evidence="1">
    <location>
        <begin position="115"/>
        <end position="134"/>
    </location>
</feature>
<accession>A0A378IYL4</accession>
<dbReference type="GO" id="GO:0042925">
    <property type="term" value="F:benzoate transmembrane transporter activity"/>
    <property type="evidence" value="ECO:0007669"/>
    <property type="project" value="InterPro"/>
</dbReference>
<keyword evidence="3" id="KW-1185">Reference proteome</keyword>
<feature type="transmembrane region" description="Helical" evidence="1">
    <location>
        <begin position="32"/>
        <end position="52"/>
    </location>
</feature>
<feature type="transmembrane region" description="Helical" evidence="1">
    <location>
        <begin position="189"/>
        <end position="208"/>
    </location>
</feature>
<feature type="transmembrane region" description="Helical" evidence="1">
    <location>
        <begin position="276"/>
        <end position="297"/>
    </location>
</feature>
<sequence length="422" mass="45091">MQLGVHQQTHKNPQKNDDLGFIMSKKISLSNITAAFIAVLVGFSSSAALIFQAATTAGATSAEISSWVLALGVGTGISCIGLSLYYRMPILTAWSTPGAALLTTGLSGVSMPEAIGAFIFSALLIIVAGVTGWFERVLMRLPRALTAAMLAGILLRFGLNVFITMQEQFLLICTMFISYLFAKRYFSRYTIPIVLLVGILDAAGQGLLQWQNVHVAVSSPIFTMPVFSWSVVLSIGIPLFLVNMTSQNIPGVAALHHAGYHPPISPLISWTGITNFLLAPFGGYAFNLAAFTAAICMSEEAGKEPTQRYRAAVCAGFFYFICGIFGATVVALLSAFPRELVLAIAGLALFGTIANSLKAALEEEKQRESALITFLVSASGISLWGIGAAFWGLIAGVLSLVLLTHYKVSSSQEVTDLRTLRE</sequence>
<feature type="transmembrane region" description="Helical" evidence="1">
    <location>
        <begin position="220"/>
        <end position="242"/>
    </location>
</feature>
<dbReference type="Proteomes" id="UP000254677">
    <property type="component" value="Unassembled WGS sequence"/>
</dbReference>
<feature type="transmembrane region" description="Helical" evidence="1">
    <location>
        <begin position="141"/>
        <end position="159"/>
    </location>
</feature>
<dbReference type="GO" id="GO:0005886">
    <property type="term" value="C:plasma membrane"/>
    <property type="evidence" value="ECO:0007669"/>
    <property type="project" value="TreeGrafter"/>
</dbReference>
<feature type="transmembrane region" description="Helical" evidence="1">
    <location>
        <begin position="64"/>
        <end position="84"/>
    </location>
</feature>
<keyword evidence="1" id="KW-0812">Transmembrane</keyword>
<dbReference type="InterPro" id="IPR004711">
    <property type="entry name" value="Benzoate_Transporter"/>
</dbReference>
<proteinExistence type="predicted"/>
<dbReference type="NCBIfam" id="TIGR00843">
    <property type="entry name" value="benE"/>
    <property type="match status" value="1"/>
</dbReference>
<evidence type="ECO:0000313" key="2">
    <source>
        <dbReference type="EMBL" id="STX40465.1"/>
    </source>
</evidence>
<dbReference type="EMBL" id="UGOA01000001">
    <property type="protein sequence ID" value="STX40465.1"/>
    <property type="molecule type" value="Genomic_DNA"/>
</dbReference>
<name>A0A378IYL4_9GAMM</name>
<feature type="transmembrane region" description="Helical" evidence="1">
    <location>
        <begin position="381"/>
        <end position="403"/>
    </location>
</feature>
<dbReference type="PANTHER" id="PTHR30199:SF0">
    <property type="entry name" value="INNER MEMBRANE PROTEIN YDCO"/>
    <property type="match status" value="1"/>
</dbReference>
<keyword evidence="1" id="KW-0472">Membrane</keyword>
<keyword evidence="1" id="KW-1133">Transmembrane helix</keyword>
<evidence type="ECO:0000256" key="1">
    <source>
        <dbReference type="SAM" id="Phobius"/>
    </source>
</evidence>
<dbReference type="PANTHER" id="PTHR30199">
    <property type="entry name" value="MFS FAMILY TRANSPORTER, PREDICTED SUBSTRATE BENZOATE"/>
    <property type="match status" value="1"/>
</dbReference>
<reference evidence="2 3" key="1">
    <citation type="submission" date="2018-06" db="EMBL/GenBank/DDBJ databases">
        <authorList>
            <consortium name="Pathogen Informatics"/>
            <person name="Doyle S."/>
        </authorList>
    </citation>
    <scope>NUCLEOTIDE SEQUENCE [LARGE SCALE GENOMIC DNA]</scope>
    <source>
        <strain evidence="2 3">NCTC13292</strain>
    </source>
</reference>
<gene>
    <name evidence="2" type="primary">ydcO</name>
    <name evidence="2" type="ORF">NCTC13292_00211</name>
</gene>
<organism evidence="2 3">
    <name type="scientific">Legionella donaldsonii</name>
    <dbReference type="NCBI Taxonomy" id="45060"/>
    <lineage>
        <taxon>Bacteria</taxon>
        <taxon>Pseudomonadati</taxon>
        <taxon>Pseudomonadota</taxon>
        <taxon>Gammaproteobacteria</taxon>
        <taxon>Legionellales</taxon>
        <taxon>Legionellaceae</taxon>
        <taxon>Legionella</taxon>
    </lineage>
</organism>
<feature type="transmembrane region" description="Helical" evidence="1">
    <location>
        <begin position="309"/>
        <end position="333"/>
    </location>
</feature>
<protein>
    <submittedName>
        <fullName evidence="2">Inner membrane protein ydcO</fullName>
    </submittedName>
</protein>